<dbReference type="EMBL" id="GL448258">
    <property type="protein sequence ID" value="EFN85017.1"/>
    <property type="molecule type" value="Genomic_DNA"/>
</dbReference>
<feature type="transmembrane region" description="Helical" evidence="1">
    <location>
        <begin position="7"/>
        <end position="27"/>
    </location>
</feature>
<dbReference type="OMA" id="EEHDIMR"/>
<accession>E2BH11</accession>
<dbReference type="OrthoDB" id="7543759at2759"/>
<evidence type="ECO:0000313" key="2">
    <source>
        <dbReference type="EMBL" id="EFN85017.1"/>
    </source>
</evidence>
<organism evidence="3">
    <name type="scientific">Harpegnathos saltator</name>
    <name type="common">Jerdon's jumping ant</name>
    <dbReference type="NCBI Taxonomy" id="610380"/>
    <lineage>
        <taxon>Eukaryota</taxon>
        <taxon>Metazoa</taxon>
        <taxon>Ecdysozoa</taxon>
        <taxon>Arthropoda</taxon>
        <taxon>Hexapoda</taxon>
        <taxon>Insecta</taxon>
        <taxon>Pterygota</taxon>
        <taxon>Neoptera</taxon>
        <taxon>Endopterygota</taxon>
        <taxon>Hymenoptera</taxon>
        <taxon>Apocrita</taxon>
        <taxon>Aculeata</taxon>
        <taxon>Formicoidea</taxon>
        <taxon>Formicidae</taxon>
        <taxon>Ponerinae</taxon>
        <taxon>Ponerini</taxon>
        <taxon>Harpegnathos</taxon>
    </lineage>
</organism>
<reference evidence="2 3" key="1">
    <citation type="journal article" date="2010" name="Science">
        <title>Genomic comparison of the ants Camponotus floridanus and Harpegnathos saltator.</title>
        <authorList>
            <person name="Bonasio R."/>
            <person name="Zhang G."/>
            <person name="Ye C."/>
            <person name="Mutti N.S."/>
            <person name="Fang X."/>
            <person name="Qin N."/>
            <person name="Donahue G."/>
            <person name="Yang P."/>
            <person name="Li Q."/>
            <person name="Li C."/>
            <person name="Zhang P."/>
            <person name="Huang Z."/>
            <person name="Berger S.L."/>
            <person name="Reinberg D."/>
            <person name="Wang J."/>
            <person name="Liebig J."/>
        </authorList>
    </citation>
    <scope>NUCLEOTIDE SEQUENCE [LARGE SCALE GENOMIC DNA]</scope>
    <source>
        <strain evidence="2 3">R22 G/1</strain>
    </source>
</reference>
<keyword evidence="1" id="KW-0472">Membrane</keyword>
<gene>
    <name evidence="2" type="ORF">EAI_14347</name>
</gene>
<evidence type="ECO:0000313" key="3">
    <source>
        <dbReference type="Proteomes" id="UP000008237"/>
    </source>
</evidence>
<proteinExistence type="predicted"/>
<feature type="transmembrane region" description="Helical" evidence="1">
    <location>
        <begin position="54"/>
        <end position="75"/>
    </location>
</feature>
<name>E2BH11_HARSA</name>
<keyword evidence="1" id="KW-0812">Transmembrane</keyword>
<dbReference type="AlphaFoldDB" id="E2BH11"/>
<dbReference type="Proteomes" id="UP000008237">
    <property type="component" value="Unassembled WGS sequence"/>
</dbReference>
<keyword evidence="1" id="KW-1133">Transmembrane helix</keyword>
<sequence>MCCMGCAILGVMGIIIFLLTPFVPNILDILAPINVSRTRQLPIPGQYFVDQQKYFYAIVLHLDINVIIIVTTLLGTESLYIMHVQHACGLFRIAR</sequence>
<dbReference type="InParanoid" id="E2BH11"/>
<keyword evidence="3" id="KW-1185">Reference proteome</keyword>
<protein>
    <submittedName>
        <fullName evidence="2">Uncharacterized protein</fullName>
    </submittedName>
</protein>
<evidence type="ECO:0000256" key="1">
    <source>
        <dbReference type="SAM" id="Phobius"/>
    </source>
</evidence>